<dbReference type="PANTHER" id="PTHR48023:SF4">
    <property type="entry name" value="D-XYLOSE-PROTON SYMPORTER-LIKE 2"/>
    <property type="match status" value="1"/>
</dbReference>
<feature type="transmembrane region" description="Helical" evidence="10">
    <location>
        <begin position="430"/>
        <end position="453"/>
    </location>
</feature>
<dbReference type="InterPro" id="IPR005829">
    <property type="entry name" value="Sugar_transporter_CS"/>
</dbReference>
<keyword evidence="3 9" id="KW-0813">Transport</keyword>
<dbReference type="Proteomes" id="UP000000933">
    <property type="component" value="Chromosome"/>
</dbReference>
<dbReference type="CDD" id="cd17359">
    <property type="entry name" value="MFS_XylE_like"/>
    <property type="match status" value="1"/>
</dbReference>
<dbReference type="NCBIfam" id="TIGR00879">
    <property type="entry name" value="SP"/>
    <property type="match status" value="1"/>
</dbReference>
<evidence type="ECO:0000256" key="2">
    <source>
        <dbReference type="ARBA" id="ARBA00010992"/>
    </source>
</evidence>
<keyword evidence="7 10" id="KW-1133">Transmembrane helix</keyword>
<evidence type="ECO:0000256" key="7">
    <source>
        <dbReference type="ARBA" id="ARBA00022989"/>
    </source>
</evidence>
<dbReference type="HOGENOM" id="CLU_001265_30_5_10"/>
<dbReference type="InterPro" id="IPR003663">
    <property type="entry name" value="Sugar/inositol_transpt"/>
</dbReference>
<feature type="transmembrane region" description="Helical" evidence="10">
    <location>
        <begin position="167"/>
        <end position="188"/>
    </location>
</feature>
<dbReference type="EMBL" id="FP565814">
    <property type="protein sequence ID" value="CBH25983.1"/>
    <property type="molecule type" value="Genomic_DNA"/>
</dbReference>
<feature type="transmembrane region" description="Helical" evidence="10">
    <location>
        <begin position="494"/>
        <end position="515"/>
    </location>
</feature>
<dbReference type="FunFam" id="1.20.1250.20:FF:000122">
    <property type="entry name" value="D-xylose transporter XylE"/>
    <property type="match status" value="1"/>
</dbReference>
<dbReference type="InterPro" id="IPR047984">
    <property type="entry name" value="XylE-like"/>
</dbReference>
<dbReference type="PROSITE" id="PS00217">
    <property type="entry name" value="SUGAR_TRANSPORT_2"/>
    <property type="match status" value="1"/>
</dbReference>
<evidence type="ECO:0000256" key="3">
    <source>
        <dbReference type="ARBA" id="ARBA00022448"/>
    </source>
</evidence>
<evidence type="ECO:0000256" key="1">
    <source>
        <dbReference type="ARBA" id="ARBA00004651"/>
    </source>
</evidence>
<dbReference type="InterPro" id="IPR036259">
    <property type="entry name" value="MFS_trans_sf"/>
</dbReference>
<accession>D5HD78</accession>
<dbReference type="PROSITE" id="PS00216">
    <property type="entry name" value="SUGAR_TRANSPORT_1"/>
    <property type="match status" value="2"/>
</dbReference>
<dbReference type="PANTHER" id="PTHR48023">
    <property type="entry name" value="D-XYLOSE-PROTON SYMPORTER-LIKE 2"/>
    <property type="match status" value="1"/>
</dbReference>
<protein>
    <submittedName>
        <fullName evidence="12">Sugar-transporter subfamily</fullName>
    </submittedName>
</protein>
<dbReference type="SUPFAM" id="SSF103473">
    <property type="entry name" value="MFS general substrate transporter"/>
    <property type="match status" value="1"/>
</dbReference>
<evidence type="ECO:0000313" key="13">
    <source>
        <dbReference type="Proteomes" id="UP000000933"/>
    </source>
</evidence>
<dbReference type="GO" id="GO:0022857">
    <property type="term" value="F:transmembrane transporter activity"/>
    <property type="evidence" value="ECO:0007669"/>
    <property type="project" value="InterPro"/>
</dbReference>
<evidence type="ECO:0000256" key="9">
    <source>
        <dbReference type="RuleBase" id="RU003346"/>
    </source>
</evidence>
<organism evidence="12 13">
    <name type="scientific">Salinibacter ruber (strain M8)</name>
    <dbReference type="NCBI Taxonomy" id="761659"/>
    <lineage>
        <taxon>Bacteria</taxon>
        <taxon>Pseudomonadati</taxon>
        <taxon>Rhodothermota</taxon>
        <taxon>Rhodothermia</taxon>
        <taxon>Rhodothermales</taxon>
        <taxon>Salinibacteraceae</taxon>
        <taxon>Salinibacter</taxon>
    </lineage>
</organism>
<gene>
    <name evidence="12" type="ordered locus">SRM_03062</name>
</gene>
<feature type="transmembrane region" description="Helical" evidence="10">
    <location>
        <begin position="323"/>
        <end position="346"/>
    </location>
</feature>
<evidence type="ECO:0000256" key="6">
    <source>
        <dbReference type="ARBA" id="ARBA00022692"/>
    </source>
</evidence>
<evidence type="ECO:0000256" key="5">
    <source>
        <dbReference type="ARBA" id="ARBA00022597"/>
    </source>
</evidence>
<dbReference type="InterPro" id="IPR005828">
    <property type="entry name" value="MFS_sugar_transport-like"/>
</dbReference>
<keyword evidence="8 10" id="KW-0472">Membrane</keyword>
<feature type="transmembrane region" description="Helical" evidence="10">
    <location>
        <begin position="465"/>
        <end position="488"/>
    </location>
</feature>
<feature type="transmembrane region" description="Helical" evidence="10">
    <location>
        <begin position="142"/>
        <end position="161"/>
    </location>
</feature>
<feature type="domain" description="Major facilitator superfamily (MFS) profile" evidence="11">
    <location>
        <begin position="76"/>
        <end position="519"/>
    </location>
</feature>
<feature type="transmembrane region" description="Helical" evidence="10">
    <location>
        <begin position="70"/>
        <end position="90"/>
    </location>
</feature>
<dbReference type="PROSITE" id="PS50850">
    <property type="entry name" value="MFS"/>
    <property type="match status" value="1"/>
</dbReference>
<feature type="transmembrane region" description="Helical" evidence="10">
    <location>
        <begin position="110"/>
        <end position="130"/>
    </location>
</feature>
<comment type="similarity">
    <text evidence="2 9">Belongs to the major facilitator superfamily. Sugar transporter (TC 2.A.1.1) family.</text>
</comment>
<reference evidence="12 13" key="1">
    <citation type="journal article" date="2010" name="ISME J.">
        <title>Fine-scale evolution: genomic, phenotypic and ecological differentiation in two coexisting Salinibacter ruber strains.</title>
        <authorList>
            <person name="Pena A."/>
            <person name="Teeling H."/>
            <person name="Huerta-Cepas J."/>
            <person name="Santos F."/>
            <person name="Yarza P."/>
            <person name="Brito-Echeverria J."/>
            <person name="Lucio M."/>
            <person name="Schmitt-Kopplin P."/>
            <person name="Meseguer I."/>
            <person name="Schenowitz C."/>
            <person name="Dossat C."/>
            <person name="Barbe V."/>
            <person name="Dopazo J."/>
            <person name="Rossello-Mora R."/>
            <person name="Schuler M."/>
            <person name="Glockner F.O."/>
            <person name="Amann R."/>
            <person name="Gabaldon T."/>
            <person name="Anton J."/>
        </authorList>
    </citation>
    <scope>NUCLEOTIDE SEQUENCE [LARGE SCALE GENOMIC DNA]</scope>
    <source>
        <strain evidence="12 13">M8</strain>
    </source>
</reference>
<dbReference type="PATRIC" id="fig|761659.10.peg.3339"/>
<dbReference type="AlphaFoldDB" id="D5HD78"/>
<reference evidence="13" key="2">
    <citation type="submission" date="2010-04" db="EMBL/GenBank/DDBJ databases">
        <title>Genome sequence of Salinibacter ruber M8.</title>
        <authorList>
            <consortium name="Genoscope"/>
        </authorList>
    </citation>
    <scope>NUCLEOTIDE SEQUENCE [LARGE SCALE GENOMIC DNA]</scope>
    <source>
        <strain evidence="13">M8</strain>
    </source>
</reference>
<evidence type="ECO:0000256" key="8">
    <source>
        <dbReference type="ARBA" id="ARBA00023136"/>
    </source>
</evidence>
<sequence length="534" mass="56540">MLRRCRDPATATRPRPRVSALLSQEVPFQRRLSPNTRPPLALFVAVDSVMPDPTADSSSEANEEVLTGNVLKIVLLSLSAALGGFLFGFDSGVINGTVEAIQSDFGAGEVVTGFNVASMLLGSAVGAFFAGNLADKVGRRPTLILTALAFMVSAWGSGAAGGSVPFVAARLIGGLAVGAASILAPAYISEIAPSSIRGSLATLQQLMIVVGLFVAFLNNYLIAQAAGSAANAFWMGFDAWQWMYWMELIPASVFFLSLLAIPESPRYLVAANREEEAASVLDSLGTATNVKEKLADIRSTLNDERRPRLTDVIQEHTGRIHPLLWAGIGLAALQQLTGINVVFYYGGTLWQAAGFTEASALLTNVVNGSVNVVFTFVAIALIDRVGRRPLLLVGSIGQALMLGVMAYVFATAAQGGAGGIEMQGNQGVVALVAANAYIAFFAFSWGPVMWVMLGEMFPNRFRGAALSICGLVQWLSNFLVTWTFPILLGSIGLGISYGIYAAFGVVAFVFVKLFIDETKGRSLEDMSREADAAA</sequence>
<dbReference type="Gene3D" id="1.20.1250.20">
    <property type="entry name" value="MFS general substrate transporter like domains"/>
    <property type="match status" value="2"/>
</dbReference>
<keyword evidence="5" id="KW-0762">Sugar transport</keyword>
<comment type="subcellular location">
    <subcellularLocation>
        <location evidence="1">Cell membrane</location>
        <topology evidence="1">Multi-pass membrane protein</topology>
    </subcellularLocation>
</comment>
<feature type="transmembrane region" description="Helical" evidence="10">
    <location>
        <begin position="389"/>
        <end position="410"/>
    </location>
</feature>
<proteinExistence type="inferred from homology"/>
<dbReference type="InterPro" id="IPR050820">
    <property type="entry name" value="MFS_Sugar_Transporter"/>
</dbReference>
<feature type="transmembrane region" description="Helical" evidence="10">
    <location>
        <begin position="358"/>
        <end position="382"/>
    </location>
</feature>
<keyword evidence="4" id="KW-1003">Cell membrane</keyword>
<evidence type="ECO:0000256" key="4">
    <source>
        <dbReference type="ARBA" id="ARBA00022475"/>
    </source>
</evidence>
<keyword evidence="6 10" id="KW-0812">Transmembrane</keyword>
<feature type="transmembrane region" description="Helical" evidence="10">
    <location>
        <begin position="200"/>
        <end position="222"/>
    </location>
</feature>
<evidence type="ECO:0000313" key="12">
    <source>
        <dbReference type="EMBL" id="CBH25983.1"/>
    </source>
</evidence>
<evidence type="ECO:0000256" key="10">
    <source>
        <dbReference type="SAM" id="Phobius"/>
    </source>
</evidence>
<dbReference type="KEGG" id="srm:SRM_03062"/>
<feature type="transmembrane region" description="Helical" evidence="10">
    <location>
        <begin position="242"/>
        <end position="261"/>
    </location>
</feature>
<name>D5HD78_SALRM</name>
<dbReference type="InterPro" id="IPR020846">
    <property type="entry name" value="MFS_dom"/>
</dbReference>
<dbReference type="PRINTS" id="PR00171">
    <property type="entry name" value="SUGRTRNSPORT"/>
</dbReference>
<evidence type="ECO:0000259" key="11">
    <source>
        <dbReference type="PROSITE" id="PS50850"/>
    </source>
</evidence>
<dbReference type="GO" id="GO:0005886">
    <property type="term" value="C:plasma membrane"/>
    <property type="evidence" value="ECO:0007669"/>
    <property type="project" value="UniProtKB-SubCell"/>
</dbReference>
<dbReference type="Pfam" id="PF00083">
    <property type="entry name" value="Sugar_tr"/>
    <property type="match status" value="1"/>
</dbReference>